<keyword evidence="4" id="KW-1133">Transmembrane helix</keyword>
<feature type="compositionally biased region" description="Basic and acidic residues" evidence="3">
    <location>
        <begin position="309"/>
        <end position="349"/>
    </location>
</feature>
<keyword evidence="1 2" id="KW-1015">Disulfide bond</keyword>
<dbReference type="CDD" id="cd00112">
    <property type="entry name" value="LDLa"/>
    <property type="match status" value="1"/>
</dbReference>
<dbReference type="Proteomes" id="UP000030746">
    <property type="component" value="Unassembled WGS sequence"/>
</dbReference>
<reference evidence="6 7" key="1">
    <citation type="journal article" date="2013" name="Nature">
        <title>Insights into bilaterian evolution from three spiralian genomes.</title>
        <authorList>
            <person name="Simakov O."/>
            <person name="Marletaz F."/>
            <person name="Cho S.J."/>
            <person name="Edsinger-Gonzales E."/>
            <person name="Havlak P."/>
            <person name="Hellsten U."/>
            <person name="Kuo D.H."/>
            <person name="Larsson T."/>
            <person name="Lv J."/>
            <person name="Arendt D."/>
            <person name="Savage R."/>
            <person name="Osoegawa K."/>
            <person name="de Jong P."/>
            <person name="Grimwood J."/>
            <person name="Chapman J.A."/>
            <person name="Shapiro H."/>
            <person name="Aerts A."/>
            <person name="Otillar R.P."/>
            <person name="Terry A.Y."/>
            <person name="Boore J.L."/>
            <person name="Grigoriev I.V."/>
            <person name="Lindberg D.R."/>
            <person name="Seaver E.C."/>
            <person name="Weisblat D.A."/>
            <person name="Putnam N.H."/>
            <person name="Rokhsar D.S."/>
        </authorList>
    </citation>
    <scope>NUCLEOTIDE SEQUENCE [LARGE SCALE GENOMIC DNA]</scope>
</reference>
<feature type="region of interest" description="Disordered" evidence="3">
    <location>
        <begin position="297"/>
        <end position="412"/>
    </location>
</feature>
<dbReference type="STRING" id="225164.V4B872"/>
<feature type="compositionally biased region" description="Low complexity" evidence="3">
    <location>
        <begin position="386"/>
        <end position="412"/>
    </location>
</feature>
<dbReference type="InterPro" id="IPR002172">
    <property type="entry name" value="LDrepeatLR_classA_rpt"/>
</dbReference>
<dbReference type="InterPro" id="IPR036055">
    <property type="entry name" value="LDL_receptor-like_sf"/>
</dbReference>
<dbReference type="SMART" id="SM00192">
    <property type="entry name" value="LDLa"/>
    <property type="match status" value="1"/>
</dbReference>
<evidence type="ECO:0000313" key="7">
    <source>
        <dbReference type="Proteomes" id="UP000030746"/>
    </source>
</evidence>
<evidence type="ECO:0008006" key="8">
    <source>
        <dbReference type="Google" id="ProtNLM"/>
    </source>
</evidence>
<keyword evidence="4" id="KW-0812">Transmembrane</keyword>
<accession>V4B872</accession>
<dbReference type="InterPro" id="IPR042333">
    <property type="entry name" value="LRAD2/Mig-13-like"/>
</dbReference>
<keyword evidence="4" id="KW-0472">Membrane</keyword>
<protein>
    <recommendedName>
        <fullName evidence="8">CUB domain-containing protein</fullName>
    </recommendedName>
</protein>
<sequence>MLTRVVFPMLLYLVMVSAYTTKVNYVKRKCGSTIMVSTAERIVLEYDDDTAEEDCEIKLQAYDPYNNYDNINLHLRFLELDLPCAQAAVIIDKFDTTNEIYGLNRRFQHSGIGESVCGDEVPDKLYESNLKKMSINFHKRIPHSPIYDSYFDILVTKVNNGLCDQNKEFECDSGRCVDESLVCDDYYNCDDESDEDEDCFWTVGAIIGVAIGLIVVIALAVIGVVLICRKRKYGRFFRRKQAPPIAKVRSNDQPYFSESTSSLAKQLTPIPYAPSLNPSITPNLSPASQKRAMGSTFKQFNNGQQRDFGLTKKADEKYPKYKRNSRSDEHELKTVSAHVEESDSRRSSDSTHISLNGYVDSKRSSSEPRRGSREQRRQGPRKISDYRNGSSSRMSSSSNQSANKSPSTCTDV</sequence>
<dbReference type="AlphaFoldDB" id="V4B872"/>
<evidence type="ECO:0000256" key="2">
    <source>
        <dbReference type="PROSITE-ProRule" id="PRU00124"/>
    </source>
</evidence>
<dbReference type="Gene3D" id="4.10.400.10">
    <property type="entry name" value="Low-density Lipoprotein Receptor"/>
    <property type="match status" value="1"/>
</dbReference>
<dbReference type="PROSITE" id="PS50068">
    <property type="entry name" value="LDLRA_2"/>
    <property type="match status" value="1"/>
</dbReference>
<keyword evidence="7" id="KW-1185">Reference proteome</keyword>
<proteinExistence type="predicted"/>
<dbReference type="HOGENOM" id="CLU_667799_0_0_1"/>
<name>V4B872_LOTGI</name>
<evidence type="ECO:0000256" key="3">
    <source>
        <dbReference type="SAM" id="MobiDB-lite"/>
    </source>
</evidence>
<feature type="transmembrane region" description="Helical" evidence="4">
    <location>
        <begin position="200"/>
        <end position="228"/>
    </location>
</feature>
<evidence type="ECO:0000256" key="1">
    <source>
        <dbReference type="ARBA" id="ARBA00023157"/>
    </source>
</evidence>
<dbReference type="GeneID" id="20240858"/>
<evidence type="ECO:0000256" key="4">
    <source>
        <dbReference type="SAM" id="Phobius"/>
    </source>
</evidence>
<dbReference type="PANTHER" id="PTHR24652">
    <property type="entry name" value="LOW-DENSITY LIPOPROTEIN RECEPTOR CLASS A DOMAIN-CONTAINING PROTEIN 2"/>
    <property type="match status" value="1"/>
</dbReference>
<feature type="disulfide bond" evidence="2">
    <location>
        <begin position="171"/>
        <end position="189"/>
    </location>
</feature>
<dbReference type="Pfam" id="PF00057">
    <property type="entry name" value="Ldl_recept_a"/>
    <property type="match status" value="1"/>
</dbReference>
<dbReference type="CTD" id="20240858"/>
<dbReference type="SUPFAM" id="SSF57424">
    <property type="entry name" value="LDL receptor-like module"/>
    <property type="match status" value="1"/>
</dbReference>
<feature type="signal peptide" evidence="5">
    <location>
        <begin position="1"/>
        <end position="18"/>
    </location>
</feature>
<dbReference type="OMA" id="EDCETRF"/>
<dbReference type="InterPro" id="IPR023415">
    <property type="entry name" value="LDLR_class-A_CS"/>
</dbReference>
<dbReference type="RefSeq" id="XP_009064499.1">
    <property type="nucleotide sequence ID" value="XM_009066251.1"/>
</dbReference>
<evidence type="ECO:0000313" key="6">
    <source>
        <dbReference type="EMBL" id="ESO84879.1"/>
    </source>
</evidence>
<feature type="compositionally biased region" description="Basic and acidic residues" evidence="3">
    <location>
        <begin position="360"/>
        <end position="385"/>
    </location>
</feature>
<evidence type="ECO:0000256" key="5">
    <source>
        <dbReference type="SAM" id="SignalP"/>
    </source>
</evidence>
<comment type="caution">
    <text evidence="2">Lacks conserved residue(s) required for the propagation of feature annotation.</text>
</comment>
<organism evidence="6 7">
    <name type="scientific">Lottia gigantea</name>
    <name type="common">Giant owl limpet</name>
    <dbReference type="NCBI Taxonomy" id="225164"/>
    <lineage>
        <taxon>Eukaryota</taxon>
        <taxon>Metazoa</taxon>
        <taxon>Spiralia</taxon>
        <taxon>Lophotrochozoa</taxon>
        <taxon>Mollusca</taxon>
        <taxon>Gastropoda</taxon>
        <taxon>Patellogastropoda</taxon>
        <taxon>Lottioidea</taxon>
        <taxon>Lottiidae</taxon>
        <taxon>Lottia</taxon>
    </lineage>
</organism>
<keyword evidence="5" id="KW-0732">Signal</keyword>
<dbReference type="KEGG" id="lgi:LOTGIDRAFT_168371"/>
<gene>
    <name evidence="6" type="ORF">LOTGIDRAFT_168371</name>
</gene>
<dbReference type="PROSITE" id="PS01209">
    <property type="entry name" value="LDLRA_1"/>
    <property type="match status" value="1"/>
</dbReference>
<feature type="chain" id="PRO_5004719381" description="CUB domain-containing protein" evidence="5">
    <location>
        <begin position="19"/>
        <end position="412"/>
    </location>
</feature>
<dbReference type="EMBL" id="KB203382">
    <property type="protein sequence ID" value="ESO84879.1"/>
    <property type="molecule type" value="Genomic_DNA"/>
</dbReference>